<dbReference type="Proteomes" id="UP001147760">
    <property type="component" value="Unassembled WGS sequence"/>
</dbReference>
<gene>
    <name evidence="3" type="ORF">N7530_009925</name>
</gene>
<dbReference type="Pfam" id="PF17046">
    <property type="entry name" value="Ses_B"/>
    <property type="match status" value="1"/>
</dbReference>
<feature type="region of interest" description="Disordered" evidence="1">
    <location>
        <begin position="1"/>
        <end position="47"/>
    </location>
</feature>
<keyword evidence="4" id="KW-1185">Reference proteome</keyword>
<dbReference type="InterPro" id="IPR031469">
    <property type="entry name" value="SesB_dom"/>
</dbReference>
<dbReference type="EMBL" id="JAPWDO010000006">
    <property type="protein sequence ID" value="KAJ5466138.1"/>
    <property type="molecule type" value="Genomic_DNA"/>
</dbReference>
<feature type="compositionally biased region" description="Polar residues" evidence="1">
    <location>
        <begin position="1"/>
        <end position="24"/>
    </location>
</feature>
<dbReference type="AlphaFoldDB" id="A0A9X0BIM8"/>
<feature type="domain" description="Fungal death-pathway protein SesB" evidence="2">
    <location>
        <begin position="3"/>
        <end position="23"/>
    </location>
</feature>
<comment type="caution">
    <text evidence="3">The sequence shown here is derived from an EMBL/GenBank/DDBJ whole genome shotgun (WGS) entry which is preliminary data.</text>
</comment>
<organism evidence="3 4">
    <name type="scientific">Penicillium desertorum</name>
    <dbReference type="NCBI Taxonomy" id="1303715"/>
    <lineage>
        <taxon>Eukaryota</taxon>
        <taxon>Fungi</taxon>
        <taxon>Dikarya</taxon>
        <taxon>Ascomycota</taxon>
        <taxon>Pezizomycotina</taxon>
        <taxon>Eurotiomycetes</taxon>
        <taxon>Eurotiomycetidae</taxon>
        <taxon>Eurotiales</taxon>
        <taxon>Aspergillaceae</taxon>
        <taxon>Penicillium</taxon>
    </lineage>
</organism>
<evidence type="ECO:0000256" key="1">
    <source>
        <dbReference type="SAM" id="MobiDB-lite"/>
    </source>
</evidence>
<sequence length="65" mass="7340">MESISFRGNNHGLQVGDNSGSINVQFHLPPERPETPPSPLSTVPFTRDPDFVRRETLLDQIHEND</sequence>
<evidence type="ECO:0000313" key="4">
    <source>
        <dbReference type="Proteomes" id="UP001147760"/>
    </source>
</evidence>
<evidence type="ECO:0000313" key="3">
    <source>
        <dbReference type="EMBL" id="KAJ5466138.1"/>
    </source>
</evidence>
<evidence type="ECO:0000259" key="2">
    <source>
        <dbReference type="Pfam" id="PF17046"/>
    </source>
</evidence>
<reference evidence="3" key="1">
    <citation type="submission" date="2022-12" db="EMBL/GenBank/DDBJ databases">
        <authorList>
            <person name="Petersen C."/>
        </authorList>
    </citation>
    <scope>NUCLEOTIDE SEQUENCE</scope>
    <source>
        <strain evidence="3">IBT 17660</strain>
    </source>
</reference>
<accession>A0A9X0BIM8</accession>
<reference evidence="3" key="2">
    <citation type="journal article" date="2023" name="IMA Fungus">
        <title>Comparative genomic study of the Penicillium genus elucidates a diverse pangenome and 15 lateral gene transfer events.</title>
        <authorList>
            <person name="Petersen C."/>
            <person name="Sorensen T."/>
            <person name="Nielsen M.R."/>
            <person name="Sondergaard T.E."/>
            <person name="Sorensen J.L."/>
            <person name="Fitzpatrick D.A."/>
            <person name="Frisvad J.C."/>
            <person name="Nielsen K.L."/>
        </authorList>
    </citation>
    <scope>NUCLEOTIDE SEQUENCE</scope>
    <source>
        <strain evidence="3">IBT 17660</strain>
    </source>
</reference>
<protein>
    <recommendedName>
        <fullName evidence="2">Fungal death-pathway protein SesB domain-containing protein</fullName>
    </recommendedName>
</protein>
<proteinExistence type="predicted"/>
<name>A0A9X0BIM8_9EURO</name>